<reference evidence="2 3" key="1">
    <citation type="submission" date="2017-04" db="EMBL/GenBank/DDBJ databases">
        <authorList>
            <person name="Afonso C.L."/>
            <person name="Miller P.J."/>
            <person name="Scott M.A."/>
            <person name="Spackman E."/>
            <person name="Goraichik I."/>
            <person name="Dimitrov K.M."/>
            <person name="Suarez D.L."/>
            <person name="Swayne D.E."/>
        </authorList>
    </citation>
    <scope>NUCLEOTIDE SEQUENCE [LARGE SCALE GENOMIC DNA]</scope>
    <source>
        <strain evidence="2 3">USBA 355</strain>
    </source>
</reference>
<dbReference type="AlphaFoldDB" id="A0A1Y6CYC8"/>
<dbReference type="STRING" id="560819.SAMN05428998_14821"/>
<gene>
    <name evidence="2" type="ORF">SAMN05428998_14821</name>
</gene>
<keyword evidence="3" id="KW-1185">Reference proteome</keyword>
<protein>
    <submittedName>
        <fullName evidence="2">Uncharacterized protein</fullName>
    </submittedName>
</protein>
<accession>A0A1Y6CYC8</accession>
<evidence type="ECO:0000313" key="2">
    <source>
        <dbReference type="EMBL" id="SMF82928.1"/>
    </source>
</evidence>
<proteinExistence type="predicted"/>
<evidence type="ECO:0000256" key="1">
    <source>
        <dbReference type="SAM" id="Coils"/>
    </source>
</evidence>
<dbReference type="RefSeq" id="WP_085127016.1">
    <property type="nucleotide sequence ID" value="NZ_FWZX01000048.1"/>
</dbReference>
<organism evidence="2 3">
    <name type="scientific">Tistlia consotensis USBA 355</name>
    <dbReference type="NCBI Taxonomy" id="560819"/>
    <lineage>
        <taxon>Bacteria</taxon>
        <taxon>Pseudomonadati</taxon>
        <taxon>Pseudomonadota</taxon>
        <taxon>Alphaproteobacteria</taxon>
        <taxon>Rhodospirillales</taxon>
        <taxon>Rhodovibrionaceae</taxon>
        <taxon>Tistlia</taxon>
    </lineage>
</organism>
<sequence length="154" mass="17351">MAKRKKAAQPTVKAGDTVLIGCPRFSLPSEWWLARVLWIDGEDLVTEHQPPSGGVQRNLTTVDQVIAVGSVEQLGHYRRRADALMSDMTGAIREAQQRIHEARRAMDQVRLEAWKKFDALAAKHAIARKREPLADVERHIVEEAAAREEEAHDD</sequence>
<dbReference type="Proteomes" id="UP000192917">
    <property type="component" value="Unassembled WGS sequence"/>
</dbReference>
<evidence type="ECO:0000313" key="3">
    <source>
        <dbReference type="Proteomes" id="UP000192917"/>
    </source>
</evidence>
<dbReference type="EMBL" id="FWZX01000048">
    <property type="protein sequence ID" value="SMF82928.1"/>
    <property type="molecule type" value="Genomic_DNA"/>
</dbReference>
<feature type="coiled-coil region" evidence="1">
    <location>
        <begin position="85"/>
        <end position="112"/>
    </location>
</feature>
<name>A0A1Y6CYC8_9PROT</name>
<keyword evidence="1" id="KW-0175">Coiled coil</keyword>